<keyword evidence="2" id="KW-0804">Transcription</keyword>
<name>A0A0A8XS13_ARUDO</name>
<accession>A0A0A8XS13</accession>
<comment type="caution">
    <text evidence="3">Lacks conserved residue(s) required for the propagation of feature annotation.</text>
</comment>
<dbReference type="PROSITE" id="PS50985">
    <property type="entry name" value="GRAS"/>
    <property type="match status" value="1"/>
</dbReference>
<protein>
    <submittedName>
        <fullName evidence="4">GRAS86</fullName>
    </submittedName>
</protein>
<organism evidence="4">
    <name type="scientific">Arundo donax</name>
    <name type="common">Giant reed</name>
    <name type="synonym">Donax arundinaceus</name>
    <dbReference type="NCBI Taxonomy" id="35708"/>
    <lineage>
        <taxon>Eukaryota</taxon>
        <taxon>Viridiplantae</taxon>
        <taxon>Streptophyta</taxon>
        <taxon>Embryophyta</taxon>
        <taxon>Tracheophyta</taxon>
        <taxon>Spermatophyta</taxon>
        <taxon>Magnoliopsida</taxon>
        <taxon>Liliopsida</taxon>
        <taxon>Poales</taxon>
        <taxon>Poaceae</taxon>
        <taxon>PACMAD clade</taxon>
        <taxon>Arundinoideae</taxon>
        <taxon>Arundineae</taxon>
        <taxon>Arundo</taxon>
    </lineage>
</organism>
<dbReference type="AlphaFoldDB" id="A0A0A8XS13"/>
<dbReference type="EMBL" id="GBRH01282327">
    <property type="protein sequence ID" value="JAD15568.1"/>
    <property type="molecule type" value="Transcribed_RNA"/>
</dbReference>
<evidence type="ECO:0000256" key="3">
    <source>
        <dbReference type="PROSITE-ProRule" id="PRU01191"/>
    </source>
</evidence>
<dbReference type="PANTHER" id="PTHR31636">
    <property type="entry name" value="OSJNBA0084A10.13 PROTEIN-RELATED"/>
    <property type="match status" value="1"/>
</dbReference>
<sequence length="95" mass="10501">MSEVYLGRQICNVVACEGPERTERHETLGQWRNRLGRAGFEPVHLGSNAYKQASTLLALFAGGDGYRVEEKDGCLTLGWHTRPLIATSAWRLGAV</sequence>
<reference evidence="4" key="2">
    <citation type="journal article" date="2015" name="Data Brief">
        <title>Shoot transcriptome of the giant reed, Arundo donax.</title>
        <authorList>
            <person name="Barrero R.A."/>
            <person name="Guerrero F.D."/>
            <person name="Moolhuijzen P."/>
            <person name="Goolsby J.A."/>
            <person name="Tidwell J."/>
            <person name="Bellgard S.E."/>
            <person name="Bellgard M.I."/>
        </authorList>
    </citation>
    <scope>NUCLEOTIDE SEQUENCE</scope>
    <source>
        <tissue evidence="4">Shoot tissue taken approximately 20 cm above the soil surface</tissue>
    </source>
</reference>
<feature type="region of interest" description="SAW" evidence="3">
    <location>
        <begin position="15"/>
        <end position="91"/>
    </location>
</feature>
<reference evidence="4" key="1">
    <citation type="submission" date="2014-09" db="EMBL/GenBank/DDBJ databases">
        <authorList>
            <person name="Magalhaes I.L.F."/>
            <person name="Oliveira U."/>
            <person name="Santos F.R."/>
            <person name="Vidigal T.H.D.A."/>
            <person name="Brescovit A.D."/>
            <person name="Santos A.J."/>
        </authorList>
    </citation>
    <scope>NUCLEOTIDE SEQUENCE</scope>
    <source>
        <tissue evidence="4">Shoot tissue taken approximately 20 cm above the soil surface</tissue>
    </source>
</reference>
<dbReference type="Pfam" id="PF03514">
    <property type="entry name" value="GRAS"/>
    <property type="match status" value="1"/>
</dbReference>
<evidence type="ECO:0000313" key="4">
    <source>
        <dbReference type="EMBL" id="JAD15568.1"/>
    </source>
</evidence>
<evidence type="ECO:0000256" key="2">
    <source>
        <dbReference type="ARBA" id="ARBA00023163"/>
    </source>
</evidence>
<comment type="similarity">
    <text evidence="3">Belongs to the GRAS family.</text>
</comment>
<dbReference type="InterPro" id="IPR005202">
    <property type="entry name" value="TF_GRAS"/>
</dbReference>
<evidence type="ECO:0000256" key="1">
    <source>
        <dbReference type="ARBA" id="ARBA00023015"/>
    </source>
</evidence>
<proteinExistence type="inferred from homology"/>
<keyword evidence="1" id="KW-0805">Transcription regulation</keyword>